<evidence type="ECO:0000256" key="8">
    <source>
        <dbReference type="ARBA" id="ARBA00023136"/>
    </source>
</evidence>
<evidence type="ECO:0000256" key="7">
    <source>
        <dbReference type="ARBA" id="ARBA00022989"/>
    </source>
</evidence>
<dbReference type="RefSeq" id="WP_131002028.1">
    <property type="nucleotide sequence ID" value="NZ_JBHSZR010000005.1"/>
</dbReference>
<dbReference type="Proteomes" id="UP000291613">
    <property type="component" value="Unassembled WGS sequence"/>
</dbReference>
<protein>
    <recommendedName>
        <fullName evidence="9">Cobalamin biosynthesis protein CobD</fullName>
    </recommendedName>
</protein>
<dbReference type="PANTHER" id="PTHR34308:SF1">
    <property type="entry name" value="COBALAMIN BIOSYNTHESIS PROTEIN CBIB"/>
    <property type="match status" value="1"/>
</dbReference>
<comment type="subcellular location">
    <subcellularLocation>
        <location evidence="1 9">Cell membrane</location>
        <topology evidence="1 9">Multi-pass membrane protein</topology>
    </subcellularLocation>
</comment>
<dbReference type="GO" id="GO:0005886">
    <property type="term" value="C:plasma membrane"/>
    <property type="evidence" value="ECO:0007669"/>
    <property type="project" value="UniProtKB-SubCell"/>
</dbReference>
<accession>A0A4Q9GLS5</accession>
<dbReference type="NCBIfam" id="TIGR00380">
    <property type="entry name" value="cobal_cbiB"/>
    <property type="match status" value="1"/>
</dbReference>
<gene>
    <name evidence="9" type="primary">cobD</name>
    <name evidence="10" type="ORF">EYR15_05930</name>
</gene>
<dbReference type="InterPro" id="IPR004485">
    <property type="entry name" value="Cobalamin_biosynth_CobD/CbiB"/>
</dbReference>
<comment type="function">
    <text evidence="9">Converts cobyric acid to cobinamide by the addition of aminopropanol on the F carboxylic group.</text>
</comment>
<name>A0A4Q9GLS5_9HYPH</name>
<evidence type="ECO:0000256" key="9">
    <source>
        <dbReference type="HAMAP-Rule" id="MF_00024"/>
    </source>
</evidence>
<proteinExistence type="inferred from homology"/>
<dbReference type="AlphaFoldDB" id="A0A4Q9GLS5"/>
<keyword evidence="11" id="KW-1185">Reference proteome</keyword>
<keyword evidence="4 9" id="KW-1003">Cell membrane</keyword>
<comment type="similarity">
    <text evidence="3 9">Belongs to the CobD/CbiB family.</text>
</comment>
<dbReference type="UniPathway" id="UPA00148"/>
<feature type="transmembrane region" description="Helical" evidence="9">
    <location>
        <begin position="63"/>
        <end position="85"/>
    </location>
</feature>
<feature type="transmembrane region" description="Helical" evidence="9">
    <location>
        <begin position="161"/>
        <end position="182"/>
    </location>
</feature>
<reference evidence="10 11" key="1">
    <citation type="submission" date="2019-02" db="EMBL/GenBank/DDBJ databases">
        <title>Hansschlegelia quercus sp. nov., a novel methylotrophic bacterium from buds of oak (Quercus robur L.).</title>
        <authorList>
            <person name="Agafonova N.V."/>
            <person name="Kaparullina E.N."/>
            <person name="Grouzdev D.S."/>
            <person name="Doronina N.V."/>
        </authorList>
    </citation>
    <scope>NUCLEOTIDE SEQUENCE [LARGE SCALE GENOMIC DNA]</scope>
    <source>
        <strain evidence="10 11">Dub</strain>
    </source>
</reference>
<dbReference type="GO" id="GO:0009236">
    <property type="term" value="P:cobalamin biosynthetic process"/>
    <property type="evidence" value="ECO:0007669"/>
    <property type="project" value="UniProtKB-UniRule"/>
</dbReference>
<keyword evidence="8 9" id="KW-0472">Membrane</keyword>
<dbReference type="GO" id="GO:0015420">
    <property type="term" value="F:ABC-type vitamin B12 transporter activity"/>
    <property type="evidence" value="ECO:0007669"/>
    <property type="project" value="UniProtKB-UniRule"/>
</dbReference>
<dbReference type="Pfam" id="PF03186">
    <property type="entry name" value="CobD_Cbib"/>
    <property type="match status" value="1"/>
</dbReference>
<dbReference type="EMBL" id="SIUB01000002">
    <property type="protein sequence ID" value="TBN54371.1"/>
    <property type="molecule type" value="Genomic_DNA"/>
</dbReference>
<evidence type="ECO:0000256" key="5">
    <source>
        <dbReference type="ARBA" id="ARBA00022573"/>
    </source>
</evidence>
<feature type="transmembrane region" description="Helical" evidence="9">
    <location>
        <begin position="302"/>
        <end position="324"/>
    </location>
</feature>
<comment type="caution">
    <text evidence="10">The sequence shown here is derived from an EMBL/GenBank/DDBJ whole genome shotgun (WGS) entry which is preliminary data.</text>
</comment>
<evidence type="ECO:0000313" key="11">
    <source>
        <dbReference type="Proteomes" id="UP000291613"/>
    </source>
</evidence>
<comment type="caution">
    <text evidence="9">Lacks conserved residue(s) required for the propagation of feature annotation.</text>
</comment>
<dbReference type="GO" id="GO:0048472">
    <property type="term" value="F:threonine-phosphate decarboxylase activity"/>
    <property type="evidence" value="ECO:0007669"/>
    <property type="project" value="InterPro"/>
</dbReference>
<evidence type="ECO:0000256" key="3">
    <source>
        <dbReference type="ARBA" id="ARBA00006263"/>
    </source>
</evidence>
<evidence type="ECO:0000256" key="1">
    <source>
        <dbReference type="ARBA" id="ARBA00004651"/>
    </source>
</evidence>
<keyword evidence="5 9" id="KW-0169">Cobalamin biosynthesis</keyword>
<keyword evidence="7 9" id="KW-1133">Transmembrane helix</keyword>
<keyword evidence="6 9" id="KW-0812">Transmembrane</keyword>
<comment type="pathway">
    <text evidence="2 9">Cofactor biosynthesis; adenosylcobalamin biosynthesis.</text>
</comment>
<evidence type="ECO:0000313" key="10">
    <source>
        <dbReference type="EMBL" id="TBN54371.1"/>
    </source>
</evidence>
<dbReference type="HAMAP" id="MF_00024">
    <property type="entry name" value="CobD_CbiB"/>
    <property type="match status" value="1"/>
</dbReference>
<sequence>MDIAYHAAILLIALALDAVFGDPNWLWRRLAHPVVIIGRAIGFLDRKLNRLELDESERRRRGVLTLTLVVTAAAAVGWLLAWTFASMPYGFLIEGVIAATLIAQRSLHDHVAAVRDAFAGGLGAARQAVSMIVGRDPKRLDEAGVSRAAIESLAENFADGVVAPAFWCLLFGLPGLFAYKAINTLDSMIGHKTERHRAFGWASARFDDLVNLAPARLSGLVVTAAAALTGRDARAALAAMRCDASRHASPNAGWPESAMGGALGLALGGPRIYSGVAVDDPWMNGLGRQEAAPEDIGRALKLFVASCALHAAIPAAALAVLVALG</sequence>
<organism evidence="10 11">
    <name type="scientific">Hansschlegelia quercus</name>
    <dbReference type="NCBI Taxonomy" id="2528245"/>
    <lineage>
        <taxon>Bacteria</taxon>
        <taxon>Pseudomonadati</taxon>
        <taxon>Pseudomonadota</taxon>
        <taxon>Alphaproteobacteria</taxon>
        <taxon>Hyphomicrobiales</taxon>
        <taxon>Methylopilaceae</taxon>
        <taxon>Hansschlegelia</taxon>
    </lineage>
</organism>
<evidence type="ECO:0000256" key="4">
    <source>
        <dbReference type="ARBA" id="ARBA00022475"/>
    </source>
</evidence>
<evidence type="ECO:0000256" key="2">
    <source>
        <dbReference type="ARBA" id="ARBA00004953"/>
    </source>
</evidence>
<evidence type="ECO:0000256" key="6">
    <source>
        <dbReference type="ARBA" id="ARBA00022692"/>
    </source>
</evidence>
<dbReference type="OrthoDB" id="9811967at2"/>
<dbReference type="PANTHER" id="PTHR34308">
    <property type="entry name" value="COBALAMIN BIOSYNTHESIS PROTEIN CBIB"/>
    <property type="match status" value="1"/>
</dbReference>